<dbReference type="CDD" id="cd00084">
    <property type="entry name" value="HMG-box_SF"/>
    <property type="match status" value="1"/>
</dbReference>
<proteinExistence type="predicted"/>
<dbReference type="Gene3D" id="1.10.30.10">
    <property type="entry name" value="High mobility group box domain"/>
    <property type="match status" value="1"/>
</dbReference>
<dbReference type="Proteomes" id="UP000663870">
    <property type="component" value="Unassembled WGS sequence"/>
</dbReference>
<dbReference type="EMBL" id="CAJNOH010000374">
    <property type="protein sequence ID" value="CAF1019019.1"/>
    <property type="molecule type" value="Genomic_DNA"/>
</dbReference>
<dbReference type="Proteomes" id="UP000663854">
    <property type="component" value="Unassembled WGS sequence"/>
</dbReference>
<evidence type="ECO:0000313" key="2">
    <source>
        <dbReference type="EMBL" id="CAF1019019.1"/>
    </source>
</evidence>
<feature type="compositionally biased region" description="Basic and acidic residues" evidence="1">
    <location>
        <begin position="72"/>
        <end position="88"/>
    </location>
</feature>
<reference evidence="2" key="1">
    <citation type="submission" date="2021-02" db="EMBL/GenBank/DDBJ databases">
        <authorList>
            <person name="Nowell W R."/>
        </authorList>
    </citation>
    <scope>NUCLEOTIDE SEQUENCE</scope>
</reference>
<feature type="region of interest" description="Disordered" evidence="1">
    <location>
        <begin position="61"/>
        <end position="147"/>
    </location>
</feature>
<keyword evidence="5" id="KW-1185">Reference proteome</keyword>
<evidence type="ECO:0000313" key="5">
    <source>
        <dbReference type="Proteomes" id="UP000663870"/>
    </source>
</evidence>
<feature type="compositionally biased region" description="Basic residues" evidence="1">
    <location>
        <begin position="112"/>
        <end position="125"/>
    </location>
</feature>
<evidence type="ECO:0000313" key="4">
    <source>
        <dbReference type="Proteomes" id="UP000663854"/>
    </source>
</evidence>
<accession>A0A814I4Z1</accession>
<gene>
    <name evidence="3" type="ORF">JXQ802_LOCUS24463</name>
    <name evidence="2" type="ORF">PYM288_LOCUS15515</name>
</gene>
<dbReference type="SUPFAM" id="SSF47095">
    <property type="entry name" value="HMG-box"/>
    <property type="match status" value="1"/>
</dbReference>
<dbReference type="EMBL" id="CAJNOL010000795">
    <property type="protein sequence ID" value="CAF1201819.1"/>
    <property type="molecule type" value="Genomic_DNA"/>
</dbReference>
<feature type="region of interest" description="Disordered" evidence="1">
    <location>
        <begin position="1"/>
        <end position="28"/>
    </location>
</feature>
<comment type="caution">
    <text evidence="2">The sequence shown here is derived from an EMBL/GenBank/DDBJ whole genome shotgun (WGS) entry which is preliminary data.</text>
</comment>
<evidence type="ECO:0000313" key="3">
    <source>
        <dbReference type="EMBL" id="CAF1201819.1"/>
    </source>
</evidence>
<organism evidence="2 4">
    <name type="scientific">Rotaria sordida</name>
    <dbReference type="NCBI Taxonomy" id="392033"/>
    <lineage>
        <taxon>Eukaryota</taxon>
        <taxon>Metazoa</taxon>
        <taxon>Spiralia</taxon>
        <taxon>Gnathifera</taxon>
        <taxon>Rotifera</taxon>
        <taxon>Eurotatoria</taxon>
        <taxon>Bdelloidea</taxon>
        <taxon>Philodinida</taxon>
        <taxon>Philodinidae</taxon>
        <taxon>Rotaria</taxon>
    </lineage>
</organism>
<dbReference type="AlphaFoldDB" id="A0A814I4Z1"/>
<sequence length="147" mass="17124">MAKKNSSKQSSKSLKKNKNRVGKQADAYRIFFTEQQANRTDINSMSTKEQMKLLRAEWRKLSAQQKQTYKIKATDENNHQILDKKNLTSDRIQSSTKTKSDNKHYSHGKNSSQKKPKRMNKKTATRKMTNHEQHNQIDAHESVENCS</sequence>
<evidence type="ECO:0008006" key="6">
    <source>
        <dbReference type="Google" id="ProtNLM"/>
    </source>
</evidence>
<evidence type="ECO:0000256" key="1">
    <source>
        <dbReference type="SAM" id="MobiDB-lite"/>
    </source>
</evidence>
<protein>
    <recommendedName>
        <fullName evidence="6">HMG box domain-containing protein</fullName>
    </recommendedName>
</protein>
<name>A0A814I4Z1_9BILA</name>
<feature type="compositionally biased region" description="Basic and acidic residues" evidence="1">
    <location>
        <begin position="129"/>
        <end position="147"/>
    </location>
</feature>
<dbReference type="InterPro" id="IPR036910">
    <property type="entry name" value="HMG_box_dom_sf"/>
</dbReference>